<dbReference type="EMBL" id="SEWG01000003">
    <property type="protein sequence ID" value="RYU90563.1"/>
    <property type="molecule type" value="Genomic_DNA"/>
</dbReference>
<evidence type="ECO:0000313" key="2">
    <source>
        <dbReference type="EMBL" id="RYU90563.1"/>
    </source>
</evidence>
<dbReference type="AlphaFoldDB" id="A0A4Q5LMU7"/>
<keyword evidence="1" id="KW-0732">Signal</keyword>
<accession>A0A4Q5LMU7</accession>
<sequence length="223" mass="25958">MMKRLSLVLLFLFAFSFVALCQSQLTVDKTPRQTSFNGYSKVITSLSQVPKNIKDSAEVALVSFLGDFSSKTRFENGQIVDLEAYHKFKANDNPGLFIPKYELIFVLRDPSIGIRSYPIELRLNEFGKLLKLNWPKKGYTNKSKFPPLDTVRNAVLNRAKKLNFNRSNYEIAFNYDFEAQKFYWTFLFLISKKNNVKRYNLLTINWANLNDIRQSEQSTVTVY</sequence>
<dbReference type="OrthoDB" id="1495782at2"/>
<proteinExistence type="predicted"/>
<evidence type="ECO:0000313" key="3">
    <source>
        <dbReference type="Proteomes" id="UP000293331"/>
    </source>
</evidence>
<protein>
    <submittedName>
        <fullName evidence="2">Uncharacterized protein</fullName>
    </submittedName>
</protein>
<organism evidence="2 3">
    <name type="scientific">Mucilaginibacter terrigena</name>
    <dbReference type="NCBI Taxonomy" id="2492395"/>
    <lineage>
        <taxon>Bacteria</taxon>
        <taxon>Pseudomonadati</taxon>
        <taxon>Bacteroidota</taxon>
        <taxon>Sphingobacteriia</taxon>
        <taxon>Sphingobacteriales</taxon>
        <taxon>Sphingobacteriaceae</taxon>
        <taxon>Mucilaginibacter</taxon>
    </lineage>
</organism>
<dbReference type="Proteomes" id="UP000293331">
    <property type="component" value="Unassembled WGS sequence"/>
</dbReference>
<keyword evidence="3" id="KW-1185">Reference proteome</keyword>
<name>A0A4Q5LMU7_9SPHI</name>
<evidence type="ECO:0000256" key="1">
    <source>
        <dbReference type="SAM" id="SignalP"/>
    </source>
</evidence>
<feature type="chain" id="PRO_5020634029" evidence="1">
    <location>
        <begin position="22"/>
        <end position="223"/>
    </location>
</feature>
<dbReference type="RefSeq" id="WP_129876123.1">
    <property type="nucleotide sequence ID" value="NZ_SEWG01000003.1"/>
</dbReference>
<reference evidence="2 3" key="1">
    <citation type="submission" date="2019-02" db="EMBL/GenBank/DDBJ databases">
        <title>Bacterial novel species Mucilaginibacter sp. 17JY9-4 isolated from soil.</title>
        <authorList>
            <person name="Jung H.-Y."/>
        </authorList>
    </citation>
    <scope>NUCLEOTIDE SEQUENCE [LARGE SCALE GENOMIC DNA]</scope>
    <source>
        <strain evidence="2 3">17JY9-4</strain>
    </source>
</reference>
<feature type="signal peptide" evidence="1">
    <location>
        <begin position="1"/>
        <end position="21"/>
    </location>
</feature>
<comment type="caution">
    <text evidence="2">The sequence shown here is derived from an EMBL/GenBank/DDBJ whole genome shotgun (WGS) entry which is preliminary data.</text>
</comment>
<gene>
    <name evidence="2" type="ORF">EWM62_07870</name>
</gene>